<dbReference type="InterPro" id="IPR047817">
    <property type="entry name" value="ABC2_TM_bact-type"/>
</dbReference>
<feature type="transmembrane region" description="Helical" evidence="5">
    <location>
        <begin position="21"/>
        <end position="40"/>
    </location>
</feature>
<dbReference type="PANTHER" id="PTHR43027">
    <property type="entry name" value="DOXORUBICIN RESISTANCE ABC TRANSPORTER PERMEASE PROTEIN DRRC-RELATED"/>
    <property type="match status" value="1"/>
</dbReference>
<feature type="transmembrane region" description="Helical" evidence="5">
    <location>
        <begin position="164"/>
        <end position="184"/>
    </location>
</feature>
<dbReference type="GO" id="GO:0140359">
    <property type="term" value="F:ABC-type transporter activity"/>
    <property type="evidence" value="ECO:0007669"/>
    <property type="project" value="InterPro"/>
</dbReference>
<keyword evidence="8" id="KW-1185">Reference proteome</keyword>
<feature type="transmembrane region" description="Helical" evidence="5">
    <location>
        <begin position="271"/>
        <end position="290"/>
    </location>
</feature>
<feature type="transmembrane region" description="Helical" evidence="5">
    <location>
        <begin position="238"/>
        <end position="259"/>
    </location>
</feature>
<evidence type="ECO:0000256" key="5">
    <source>
        <dbReference type="SAM" id="Phobius"/>
    </source>
</evidence>
<keyword evidence="3 5" id="KW-1133">Transmembrane helix</keyword>
<evidence type="ECO:0000256" key="3">
    <source>
        <dbReference type="ARBA" id="ARBA00022989"/>
    </source>
</evidence>
<dbReference type="PANTHER" id="PTHR43027:SF2">
    <property type="entry name" value="TRANSPORT PERMEASE PROTEIN"/>
    <property type="match status" value="1"/>
</dbReference>
<feature type="domain" description="ABC transmembrane type-2" evidence="6">
    <location>
        <begin position="117"/>
        <end position="351"/>
    </location>
</feature>
<dbReference type="Pfam" id="PF12698">
    <property type="entry name" value="ABC2_membrane_3"/>
    <property type="match status" value="1"/>
</dbReference>
<organism evidence="7 8">
    <name type="scientific">Virgisporangium aurantiacum</name>
    <dbReference type="NCBI Taxonomy" id="175570"/>
    <lineage>
        <taxon>Bacteria</taxon>
        <taxon>Bacillati</taxon>
        <taxon>Actinomycetota</taxon>
        <taxon>Actinomycetes</taxon>
        <taxon>Micromonosporales</taxon>
        <taxon>Micromonosporaceae</taxon>
        <taxon>Virgisporangium</taxon>
    </lineage>
</organism>
<comment type="subcellular location">
    <subcellularLocation>
        <location evidence="1">Membrane</location>
        <topology evidence="1">Multi-pass membrane protein</topology>
    </subcellularLocation>
</comment>
<evidence type="ECO:0000313" key="8">
    <source>
        <dbReference type="Proteomes" id="UP000612585"/>
    </source>
</evidence>
<name>A0A8J4E6P2_9ACTN</name>
<keyword evidence="2 5" id="KW-0812">Transmembrane</keyword>
<accession>A0A8J4E6P2</accession>
<evidence type="ECO:0000259" key="6">
    <source>
        <dbReference type="PROSITE" id="PS51012"/>
    </source>
</evidence>
<comment type="caution">
    <text evidence="7">The sequence shown here is derived from an EMBL/GenBank/DDBJ whole genome shotgun (WGS) entry which is preliminary data.</text>
</comment>
<feature type="transmembrane region" description="Helical" evidence="5">
    <location>
        <begin position="204"/>
        <end position="232"/>
    </location>
</feature>
<dbReference type="Proteomes" id="UP000612585">
    <property type="component" value="Unassembled WGS sequence"/>
</dbReference>
<evidence type="ECO:0000256" key="4">
    <source>
        <dbReference type="ARBA" id="ARBA00023136"/>
    </source>
</evidence>
<evidence type="ECO:0000313" key="7">
    <source>
        <dbReference type="EMBL" id="GIJ64300.1"/>
    </source>
</evidence>
<evidence type="ECO:0000256" key="2">
    <source>
        <dbReference type="ARBA" id="ARBA00022692"/>
    </source>
</evidence>
<keyword evidence="4 5" id="KW-0472">Membrane</keyword>
<dbReference type="InterPro" id="IPR013525">
    <property type="entry name" value="ABC2_TM"/>
</dbReference>
<feature type="transmembrane region" description="Helical" evidence="5">
    <location>
        <begin position="330"/>
        <end position="348"/>
    </location>
</feature>
<dbReference type="RefSeq" id="WP_204012556.1">
    <property type="nucleotide sequence ID" value="NZ_BOPG01000113.1"/>
</dbReference>
<evidence type="ECO:0000256" key="1">
    <source>
        <dbReference type="ARBA" id="ARBA00004141"/>
    </source>
</evidence>
<dbReference type="PROSITE" id="PS51012">
    <property type="entry name" value="ABC_TM2"/>
    <property type="match status" value="1"/>
</dbReference>
<proteinExistence type="predicted"/>
<dbReference type="EMBL" id="BOPG01000113">
    <property type="protein sequence ID" value="GIJ64300.1"/>
    <property type="molecule type" value="Genomic_DNA"/>
</dbReference>
<gene>
    <name evidence="7" type="ORF">Vau01_118160</name>
</gene>
<dbReference type="GO" id="GO:0016020">
    <property type="term" value="C:membrane"/>
    <property type="evidence" value="ECO:0007669"/>
    <property type="project" value="UniProtKB-SubCell"/>
</dbReference>
<dbReference type="InterPro" id="IPR052902">
    <property type="entry name" value="ABC-2_transporter"/>
</dbReference>
<dbReference type="AlphaFoldDB" id="A0A8J4E6P2"/>
<protein>
    <submittedName>
        <fullName evidence="7">Membrane protein</fullName>
    </submittedName>
</protein>
<reference evidence="7" key="1">
    <citation type="submission" date="2021-01" db="EMBL/GenBank/DDBJ databases">
        <title>Whole genome shotgun sequence of Virgisporangium aurantiacum NBRC 16421.</title>
        <authorList>
            <person name="Komaki H."/>
            <person name="Tamura T."/>
        </authorList>
    </citation>
    <scope>NUCLEOTIDE SEQUENCE</scope>
    <source>
        <strain evidence="7">NBRC 16421</strain>
    </source>
</reference>
<sequence length="353" mass="37232">MSGFGTMAVVLFRGTVRDRTSLFFTILFPLIFLIIVGGLFGNGQSPRYTVIQVGPVPVLDALPPDGRAGIGRVLDLGRSDDLAAALARVRDGTAAAVVEQRGDEVVLHTSAADPASAGTVRSVLNSLVEAANLAATGQPAQFQLTVSSVTDASLKPIQYLTPGLLGWAIATGATFTAASTLVSWRQNKLLRRLTFTPVGVPAIIGARVVVSLGLALVQTVVFFAVAALFFGLRLTGDWWLSIPLVLAATLAFLSIGLLAGAKAKTIETSTVVANLIVIPMAFLSGSFFQLDVAPAWVRTIAQVLPLRHLNIGMLDVLARDGHVSQVVPELAILLGFTVVLTAVAAWLFRWEDV</sequence>